<dbReference type="HAMAP" id="MF_00053">
    <property type="entry name" value="RNase_HIII"/>
    <property type="match status" value="1"/>
</dbReference>
<dbReference type="EC" id="3.1.26.4" evidence="6 14"/>
<dbReference type="InterPro" id="IPR024568">
    <property type="entry name" value="RNase_HIII_N"/>
</dbReference>
<evidence type="ECO:0000256" key="2">
    <source>
        <dbReference type="ARBA" id="ARBA00001946"/>
    </source>
</evidence>
<dbReference type="Pfam" id="PF01351">
    <property type="entry name" value="RNase_HII"/>
    <property type="match status" value="1"/>
</dbReference>
<evidence type="ECO:0000256" key="14">
    <source>
        <dbReference type="HAMAP-Rule" id="MF_00053"/>
    </source>
</evidence>
<evidence type="ECO:0000256" key="7">
    <source>
        <dbReference type="ARBA" id="ARBA00021407"/>
    </source>
</evidence>
<dbReference type="CDD" id="cd14796">
    <property type="entry name" value="RNAse_HIII_N"/>
    <property type="match status" value="1"/>
</dbReference>
<comment type="catalytic activity">
    <reaction evidence="1 14 15">
        <text>Endonucleolytic cleavage to 5'-phosphomonoester.</text>
        <dbReference type="EC" id="3.1.26.4"/>
    </reaction>
</comment>
<evidence type="ECO:0000256" key="11">
    <source>
        <dbReference type="ARBA" id="ARBA00022759"/>
    </source>
</evidence>
<evidence type="ECO:0000256" key="13">
    <source>
        <dbReference type="ARBA" id="ARBA00022842"/>
    </source>
</evidence>
<accession>A0A6I1FEA6</accession>
<dbReference type="SUPFAM" id="SSF53098">
    <property type="entry name" value="Ribonuclease H-like"/>
    <property type="match status" value="1"/>
</dbReference>
<dbReference type="GO" id="GO:0003723">
    <property type="term" value="F:RNA binding"/>
    <property type="evidence" value="ECO:0007669"/>
    <property type="project" value="UniProtKB-UniRule"/>
</dbReference>
<evidence type="ECO:0000256" key="1">
    <source>
        <dbReference type="ARBA" id="ARBA00000077"/>
    </source>
</evidence>
<dbReference type="PROSITE" id="PS51975">
    <property type="entry name" value="RNASE_H_2"/>
    <property type="match status" value="1"/>
</dbReference>
<dbReference type="InterPro" id="IPR036397">
    <property type="entry name" value="RNaseH_sf"/>
</dbReference>
<keyword evidence="18" id="KW-1185">Reference proteome</keyword>
<evidence type="ECO:0000259" key="16">
    <source>
        <dbReference type="PROSITE" id="PS51975"/>
    </source>
</evidence>
<proteinExistence type="inferred from homology"/>
<evidence type="ECO:0000256" key="3">
    <source>
        <dbReference type="ARBA" id="ARBA00004065"/>
    </source>
</evidence>
<dbReference type="EMBL" id="WEIO01000007">
    <property type="protein sequence ID" value="KAB7706000.1"/>
    <property type="molecule type" value="Genomic_DNA"/>
</dbReference>
<evidence type="ECO:0000313" key="17">
    <source>
        <dbReference type="EMBL" id="KAB7706000.1"/>
    </source>
</evidence>
<dbReference type="GO" id="GO:0032299">
    <property type="term" value="C:ribonuclease H2 complex"/>
    <property type="evidence" value="ECO:0007669"/>
    <property type="project" value="TreeGrafter"/>
</dbReference>
<dbReference type="PANTHER" id="PTHR10954:SF23">
    <property type="entry name" value="RIBONUCLEASE"/>
    <property type="match status" value="1"/>
</dbReference>
<keyword evidence="9 14" id="KW-0540">Nuclease</keyword>
<dbReference type="InterPro" id="IPR012337">
    <property type="entry name" value="RNaseH-like_sf"/>
</dbReference>
<dbReference type="PIRSF" id="PIRSF037748">
    <property type="entry name" value="RnhC"/>
    <property type="match status" value="1"/>
</dbReference>
<keyword evidence="11 14" id="KW-0255">Endonuclease</keyword>
<dbReference type="CDD" id="cd06590">
    <property type="entry name" value="RNase_HII_bacteria_HIII_like"/>
    <property type="match status" value="1"/>
</dbReference>
<keyword evidence="10 14" id="KW-0479">Metal-binding</keyword>
<feature type="binding site" evidence="14 15">
    <location>
        <position position="203"/>
    </location>
    <ligand>
        <name>a divalent metal cation</name>
        <dbReference type="ChEBI" id="CHEBI:60240"/>
    </ligand>
</feature>
<evidence type="ECO:0000256" key="10">
    <source>
        <dbReference type="ARBA" id="ARBA00022723"/>
    </source>
</evidence>
<comment type="cofactor">
    <cofactor evidence="2">
        <name>Mg(2+)</name>
        <dbReference type="ChEBI" id="CHEBI:18420"/>
    </cofactor>
</comment>
<dbReference type="GO" id="GO:0005737">
    <property type="term" value="C:cytoplasm"/>
    <property type="evidence" value="ECO:0007669"/>
    <property type="project" value="UniProtKB-SubCell"/>
</dbReference>
<dbReference type="InterPro" id="IPR024567">
    <property type="entry name" value="RNase_HII/HIII_dom"/>
</dbReference>
<dbReference type="GO" id="GO:0000287">
    <property type="term" value="F:magnesium ion binding"/>
    <property type="evidence" value="ECO:0007669"/>
    <property type="project" value="UniProtKB-UniRule"/>
</dbReference>
<name>A0A6I1FEA6_9BACI</name>
<dbReference type="InterPro" id="IPR001352">
    <property type="entry name" value="RNase_HII/HIII"/>
</dbReference>
<reference evidence="17 18" key="1">
    <citation type="submission" date="2019-10" db="EMBL/GenBank/DDBJ databases">
        <title>Bacillus aerolatum sp. nov., isolated from bioaerosol of sport playgrounds.</title>
        <authorList>
            <person name="Chen P."/>
            <person name="Zhang G."/>
        </authorList>
    </citation>
    <scope>NUCLEOTIDE SEQUENCE [LARGE SCALE GENOMIC DNA]</scope>
    <source>
        <strain evidence="17 18">CX253</strain>
    </source>
</reference>
<feature type="binding site" evidence="14 15">
    <location>
        <position position="98"/>
    </location>
    <ligand>
        <name>a divalent metal cation</name>
        <dbReference type="ChEBI" id="CHEBI:60240"/>
    </ligand>
</feature>
<evidence type="ECO:0000256" key="12">
    <source>
        <dbReference type="ARBA" id="ARBA00022801"/>
    </source>
</evidence>
<comment type="function">
    <text evidence="3 14">Endonuclease that specifically degrades the RNA of RNA-DNA hybrids.</text>
</comment>
<keyword evidence="12 14" id="KW-0378">Hydrolase</keyword>
<dbReference type="Proteomes" id="UP000429595">
    <property type="component" value="Unassembled WGS sequence"/>
</dbReference>
<comment type="subcellular location">
    <subcellularLocation>
        <location evidence="4 14">Cytoplasm</location>
    </subcellularLocation>
</comment>
<gene>
    <name evidence="14" type="primary">rnhC</name>
    <name evidence="17" type="ORF">F9802_13120</name>
</gene>
<evidence type="ECO:0000256" key="8">
    <source>
        <dbReference type="ARBA" id="ARBA00022490"/>
    </source>
</evidence>
<evidence type="ECO:0000256" key="6">
    <source>
        <dbReference type="ARBA" id="ARBA00012180"/>
    </source>
</evidence>
<dbReference type="GO" id="GO:0043137">
    <property type="term" value="P:DNA replication, removal of RNA primer"/>
    <property type="evidence" value="ECO:0007669"/>
    <property type="project" value="TreeGrafter"/>
</dbReference>
<organism evidence="17 18">
    <name type="scientific">Bacillus aerolatus</name>
    <dbReference type="NCBI Taxonomy" id="2653354"/>
    <lineage>
        <taxon>Bacteria</taxon>
        <taxon>Bacillati</taxon>
        <taxon>Bacillota</taxon>
        <taxon>Bacilli</taxon>
        <taxon>Bacillales</taxon>
        <taxon>Bacillaceae</taxon>
        <taxon>Bacillus</taxon>
    </lineage>
</organism>
<dbReference type="FunFam" id="3.30.420.10:FF:000047">
    <property type="entry name" value="Ribonuclease HIII"/>
    <property type="match status" value="1"/>
</dbReference>
<keyword evidence="8 14" id="KW-0963">Cytoplasm</keyword>
<evidence type="ECO:0000256" key="5">
    <source>
        <dbReference type="ARBA" id="ARBA00008378"/>
    </source>
</evidence>
<evidence type="ECO:0000256" key="15">
    <source>
        <dbReference type="PROSITE-ProRule" id="PRU01319"/>
    </source>
</evidence>
<dbReference type="InterPro" id="IPR012295">
    <property type="entry name" value="TBP_dom_sf"/>
</dbReference>
<dbReference type="PANTHER" id="PTHR10954">
    <property type="entry name" value="RIBONUCLEASE H2 SUBUNIT A"/>
    <property type="match status" value="1"/>
</dbReference>
<comment type="cofactor">
    <cofactor evidence="14 15">
        <name>Mn(2+)</name>
        <dbReference type="ChEBI" id="CHEBI:29035"/>
    </cofactor>
    <cofactor evidence="14 15">
        <name>Mg(2+)</name>
        <dbReference type="ChEBI" id="CHEBI:18420"/>
    </cofactor>
    <text evidence="14 15">Manganese or magnesium. Binds 1 divalent metal ion per monomer in the absence of substrate. May bind a second metal ion after substrate binding.</text>
</comment>
<dbReference type="Gene3D" id="3.30.310.10">
    <property type="entry name" value="TATA-Binding Protein"/>
    <property type="match status" value="1"/>
</dbReference>
<dbReference type="RefSeq" id="WP_152152639.1">
    <property type="nucleotide sequence ID" value="NZ_WEIO01000007.1"/>
</dbReference>
<sequence>MSHTVLNVSNSALSQMKDHYSAHSTGKLPPGAVFAAKTAACSITGYRSGKVLFQGKGAEAETAKWQGKTAKAAPANKKKPSPAILPPGFSGMSVIGSDEVGTGDFFGPITVVSAYVRKEQMSELQAIGVRDSKDLTDPQIISIAKKIAKVVPYSLLILKNEKYNEWQQKGMSQGKIKALLHNQALINLHVKILPERPEAVLIDQFAEKNTYYRYLKEQKHIFQENVFFSTKGESVHLSVAAASIIARYAFVKEMDKLSDEAGFPIPKGAGSQVDAAAARLIREKGENALLHFTKKHFANAEKAKKLAYKR</sequence>
<dbReference type="AlphaFoldDB" id="A0A6I1FEA6"/>
<dbReference type="GO" id="GO:0006298">
    <property type="term" value="P:mismatch repair"/>
    <property type="evidence" value="ECO:0007669"/>
    <property type="project" value="TreeGrafter"/>
</dbReference>
<protein>
    <recommendedName>
        <fullName evidence="7 14">Ribonuclease HIII</fullName>
        <shortName evidence="14">RNase HIII</shortName>
        <ecNumber evidence="6 14">3.1.26.4</ecNumber>
    </recommendedName>
</protein>
<comment type="caution">
    <text evidence="17">The sequence shown here is derived from an EMBL/GenBank/DDBJ whole genome shotgun (WGS) entry which is preliminary data.</text>
</comment>
<evidence type="ECO:0000313" key="18">
    <source>
        <dbReference type="Proteomes" id="UP000429595"/>
    </source>
</evidence>
<keyword evidence="13 14" id="KW-0460">Magnesium</keyword>
<comment type="similarity">
    <text evidence="5 14">Belongs to the RNase HII family. RnhC subfamily.</text>
</comment>
<evidence type="ECO:0000256" key="4">
    <source>
        <dbReference type="ARBA" id="ARBA00004496"/>
    </source>
</evidence>
<dbReference type="Gene3D" id="3.30.420.10">
    <property type="entry name" value="Ribonuclease H-like superfamily/Ribonuclease H"/>
    <property type="match status" value="1"/>
</dbReference>
<feature type="domain" description="RNase H type-2" evidence="16">
    <location>
        <begin position="92"/>
        <end position="309"/>
    </location>
</feature>
<feature type="binding site" evidence="14 15">
    <location>
        <position position="99"/>
    </location>
    <ligand>
        <name>a divalent metal cation</name>
        <dbReference type="ChEBI" id="CHEBI:60240"/>
    </ligand>
</feature>
<dbReference type="NCBIfam" id="TIGR00716">
    <property type="entry name" value="rnhC"/>
    <property type="match status" value="1"/>
</dbReference>
<dbReference type="InterPro" id="IPR004641">
    <property type="entry name" value="RNase_HIII"/>
</dbReference>
<dbReference type="Pfam" id="PF11858">
    <property type="entry name" value="DUF3378"/>
    <property type="match status" value="1"/>
</dbReference>
<evidence type="ECO:0000256" key="9">
    <source>
        <dbReference type="ARBA" id="ARBA00022722"/>
    </source>
</evidence>
<dbReference type="GO" id="GO:0004523">
    <property type="term" value="F:RNA-DNA hybrid ribonuclease activity"/>
    <property type="evidence" value="ECO:0007669"/>
    <property type="project" value="UniProtKB-UniRule"/>
</dbReference>